<organism evidence="1 2">
    <name type="scientific">Polyplax serrata</name>
    <name type="common">Common mouse louse</name>
    <dbReference type="NCBI Taxonomy" id="468196"/>
    <lineage>
        <taxon>Eukaryota</taxon>
        <taxon>Metazoa</taxon>
        <taxon>Ecdysozoa</taxon>
        <taxon>Arthropoda</taxon>
        <taxon>Hexapoda</taxon>
        <taxon>Insecta</taxon>
        <taxon>Pterygota</taxon>
        <taxon>Neoptera</taxon>
        <taxon>Paraneoptera</taxon>
        <taxon>Psocodea</taxon>
        <taxon>Troctomorpha</taxon>
        <taxon>Phthiraptera</taxon>
        <taxon>Anoplura</taxon>
        <taxon>Polyplacidae</taxon>
        <taxon>Polyplax</taxon>
    </lineage>
</organism>
<protein>
    <submittedName>
        <fullName evidence="1">Uncharacterized protein</fullName>
    </submittedName>
</protein>
<gene>
    <name evidence="1" type="ORF">RUM44_000491</name>
</gene>
<dbReference type="Proteomes" id="UP001359485">
    <property type="component" value="Unassembled WGS sequence"/>
</dbReference>
<proteinExistence type="predicted"/>
<keyword evidence="2" id="KW-1185">Reference proteome</keyword>
<evidence type="ECO:0000313" key="1">
    <source>
        <dbReference type="EMBL" id="KAK6635240.1"/>
    </source>
</evidence>
<evidence type="ECO:0000313" key="2">
    <source>
        <dbReference type="Proteomes" id="UP001359485"/>
    </source>
</evidence>
<name>A0ABR1B5K6_POLSC</name>
<comment type="caution">
    <text evidence="1">The sequence shown here is derived from an EMBL/GenBank/DDBJ whole genome shotgun (WGS) entry which is preliminary data.</text>
</comment>
<sequence length="140" mass="16585">MRDSSRTWKTNVVYHWVQGMRRRVKKFNGNKCRIEKYVLEEGVGSQNQKMGIIKWCIYDVPTFKWRKYEVSLGDDSVRMDLGLDERACMGGWTPWEGEGFNGKPKGQLTRIYGTYLYFLFFSARVRVSRILRQGFTKFCI</sequence>
<accession>A0ABR1B5K6</accession>
<reference evidence="1 2" key="1">
    <citation type="submission" date="2023-09" db="EMBL/GenBank/DDBJ databases">
        <title>Genomes of two closely related lineages of the louse Polyplax serrata with different host specificities.</title>
        <authorList>
            <person name="Martinu J."/>
            <person name="Tarabai H."/>
            <person name="Stefka J."/>
            <person name="Hypsa V."/>
        </authorList>
    </citation>
    <scope>NUCLEOTIDE SEQUENCE [LARGE SCALE GENOMIC DNA]</scope>
    <source>
        <strain evidence="1">98ZLc_SE</strain>
    </source>
</reference>
<dbReference type="EMBL" id="JAWJWF010000003">
    <property type="protein sequence ID" value="KAK6635240.1"/>
    <property type="molecule type" value="Genomic_DNA"/>
</dbReference>